<dbReference type="InterPro" id="IPR037699">
    <property type="entry name" value="At5g65660-like"/>
</dbReference>
<comment type="caution">
    <text evidence="2">The sequence shown here is derived from an EMBL/GenBank/DDBJ whole genome shotgun (WGS) entry which is preliminary data.</text>
</comment>
<proteinExistence type="predicted"/>
<feature type="transmembrane region" description="Helical" evidence="1">
    <location>
        <begin position="15"/>
        <end position="39"/>
    </location>
</feature>
<reference evidence="2" key="1">
    <citation type="submission" date="2022-08" db="EMBL/GenBank/DDBJ databases">
        <authorList>
            <person name="Gutierrez-Valencia J."/>
        </authorList>
    </citation>
    <scope>NUCLEOTIDE SEQUENCE</scope>
</reference>
<keyword evidence="3" id="KW-1185">Reference proteome</keyword>
<dbReference type="PANTHER" id="PTHR34291">
    <property type="entry name" value="HYDROXYPROLINE-RICH GLYCOPROTEIN FAMILY PROTEIN"/>
    <property type="match status" value="1"/>
</dbReference>
<organism evidence="2 3">
    <name type="scientific">Linum tenue</name>
    <dbReference type="NCBI Taxonomy" id="586396"/>
    <lineage>
        <taxon>Eukaryota</taxon>
        <taxon>Viridiplantae</taxon>
        <taxon>Streptophyta</taxon>
        <taxon>Embryophyta</taxon>
        <taxon>Tracheophyta</taxon>
        <taxon>Spermatophyta</taxon>
        <taxon>Magnoliopsida</taxon>
        <taxon>eudicotyledons</taxon>
        <taxon>Gunneridae</taxon>
        <taxon>Pentapetalae</taxon>
        <taxon>rosids</taxon>
        <taxon>fabids</taxon>
        <taxon>Malpighiales</taxon>
        <taxon>Linaceae</taxon>
        <taxon>Linum</taxon>
    </lineage>
</organism>
<keyword evidence="1" id="KW-1133">Transmembrane helix</keyword>
<dbReference type="Proteomes" id="UP001154282">
    <property type="component" value="Unassembled WGS sequence"/>
</dbReference>
<keyword evidence="1" id="KW-0812">Transmembrane</keyword>
<accession>A0AAV0P175</accession>
<keyword evidence="1" id="KW-0472">Membrane</keyword>
<dbReference type="PANTHER" id="PTHR34291:SF7">
    <property type="entry name" value="PROTEIN, PUTATIVE-RELATED"/>
    <property type="match status" value="1"/>
</dbReference>
<protein>
    <submittedName>
        <fullName evidence="2">Uncharacterized protein</fullName>
    </submittedName>
</protein>
<gene>
    <name evidence="2" type="ORF">LITE_LOCUS36051</name>
</gene>
<dbReference type="AlphaFoldDB" id="A0AAV0P175"/>
<evidence type="ECO:0000313" key="3">
    <source>
        <dbReference type="Proteomes" id="UP001154282"/>
    </source>
</evidence>
<evidence type="ECO:0000313" key="2">
    <source>
        <dbReference type="EMBL" id="CAI0464126.1"/>
    </source>
</evidence>
<sequence length="127" mass="14256">MLDSLPMDEDDRPLIGFPLGLALLLLTLFSMSAVFICCLHWDRLRSFWDVPDDDGIHRETDHLPPHKSSPLQLKASKNRGESLPVLMPGEQVPRFIAMACPCQPPLLETVKVDVQKPISTFPVPPLF</sequence>
<dbReference type="EMBL" id="CAMGYJ010000008">
    <property type="protein sequence ID" value="CAI0464126.1"/>
    <property type="molecule type" value="Genomic_DNA"/>
</dbReference>
<name>A0AAV0P175_9ROSI</name>
<evidence type="ECO:0000256" key="1">
    <source>
        <dbReference type="SAM" id="Phobius"/>
    </source>
</evidence>